<comment type="caution">
    <text evidence="2">The sequence shown here is derived from an EMBL/GenBank/DDBJ whole genome shotgun (WGS) entry which is preliminary data.</text>
</comment>
<evidence type="ECO:0000313" key="3">
    <source>
        <dbReference type="Proteomes" id="UP001141950"/>
    </source>
</evidence>
<comment type="function">
    <text evidence="1">Catalyzes the cleavage of 5-oxoproline to form L-glutamate coupled to the hydrolysis of ATP to ADP and inorganic phosphate.</text>
</comment>
<dbReference type="CDD" id="cd10787">
    <property type="entry name" value="LamB_YcsF_like"/>
    <property type="match status" value="1"/>
</dbReference>
<dbReference type="EC" id="3.5.2.9" evidence="1"/>
<dbReference type="AlphaFoldDB" id="A0A9X2S8W0"/>
<dbReference type="InterPro" id="IPR011330">
    <property type="entry name" value="Glyco_hydro/deAcase_b/a-brl"/>
</dbReference>
<dbReference type="GO" id="GO:0005975">
    <property type="term" value="P:carbohydrate metabolic process"/>
    <property type="evidence" value="ECO:0007669"/>
    <property type="project" value="InterPro"/>
</dbReference>
<dbReference type="PANTHER" id="PTHR30292:SF0">
    <property type="entry name" value="5-OXOPROLINASE SUBUNIT A"/>
    <property type="match status" value="1"/>
</dbReference>
<dbReference type="InterPro" id="IPR005501">
    <property type="entry name" value="LamB/YcsF/PxpA-like"/>
</dbReference>
<gene>
    <name evidence="1" type="primary">pxpA</name>
    <name evidence="2" type="ORF">NQZ67_11495</name>
</gene>
<name>A0A9X2S8W0_9BACL</name>
<dbReference type="Gene3D" id="3.20.20.370">
    <property type="entry name" value="Glycoside hydrolase/deacetylase"/>
    <property type="match status" value="1"/>
</dbReference>
<dbReference type="SUPFAM" id="SSF88713">
    <property type="entry name" value="Glycoside hydrolase/deacetylase"/>
    <property type="match status" value="1"/>
</dbReference>
<evidence type="ECO:0000313" key="2">
    <source>
        <dbReference type="EMBL" id="MCR2804501.1"/>
    </source>
</evidence>
<dbReference type="RefSeq" id="WP_257445568.1">
    <property type="nucleotide sequence ID" value="NZ_JANIPJ010000007.1"/>
</dbReference>
<dbReference type="EMBL" id="JANIPJ010000007">
    <property type="protein sequence ID" value="MCR2804501.1"/>
    <property type="molecule type" value="Genomic_DNA"/>
</dbReference>
<dbReference type="GO" id="GO:0017168">
    <property type="term" value="F:5-oxoprolinase (ATP-hydrolyzing) activity"/>
    <property type="evidence" value="ECO:0007669"/>
    <property type="project" value="UniProtKB-UniRule"/>
</dbReference>
<dbReference type="Proteomes" id="UP001141950">
    <property type="component" value="Unassembled WGS sequence"/>
</dbReference>
<dbReference type="NCBIfam" id="NF003814">
    <property type="entry name" value="PRK05406.1-3"/>
    <property type="match status" value="1"/>
</dbReference>
<dbReference type="PANTHER" id="PTHR30292">
    <property type="entry name" value="UNCHARACTERIZED PROTEIN YBGL-RELATED"/>
    <property type="match status" value="1"/>
</dbReference>
<comment type="subunit">
    <text evidence="1">Forms a complex composed of PxpA, PxpB and PxpC.</text>
</comment>
<sequence length="253" mass="26819">MYRIDINCDMGEGFGAYRLGADDQLMKHITSANIACGFHAGDPGTIRSTVRLALEHGVAIGAHPGLPDMSGFGRRRMDISPREAYEMVVYQVGAVMAFAKSEGGTLTHVKPHGALYNMAAQDASLAEAIAEAVYRVDGNLKLYGLSGSELVRAGERIGLFAVNEAFADRAYEEDGSLTPRSMDGAVLDSPEAASAQAILMVSEGKARTRSGTLVNVQADSICVHGDTHDALAHVTQLRKALKDANVTVQSPGK</sequence>
<evidence type="ECO:0000256" key="1">
    <source>
        <dbReference type="HAMAP-Rule" id="MF_00691"/>
    </source>
</evidence>
<dbReference type="GO" id="GO:0005524">
    <property type="term" value="F:ATP binding"/>
    <property type="evidence" value="ECO:0007669"/>
    <property type="project" value="UniProtKB-UniRule"/>
</dbReference>
<dbReference type="HAMAP" id="MF_00691">
    <property type="entry name" value="PxpA"/>
    <property type="match status" value="1"/>
</dbReference>
<organism evidence="2 3">
    <name type="scientific">Paenibacillus soyae</name>
    <dbReference type="NCBI Taxonomy" id="2969249"/>
    <lineage>
        <taxon>Bacteria</taxon>
        <taxon>Bacillati</taxon>
        <taxon>Bacillota</taxon>
        <taxon>Bacilli</taxon>
        <taxon>Bacillales</taxon>
        <taxon>Paenibacillaceae</taxon>
        <taxon>Paenibacillus</taxon>
    </lineage>
</organism>
<dbReference type="NCBIfam" id="NF003816">
    <property type="entry name" value="PRK05406.1-5"/>
    <property type="match status" value="1"/>
</dbReference>
<protein>
    <recommendedName>
        <fullName evidence="1">5-oxoprolinase subunit A</fullName>
        <shortName evidence="1">5-OPase subunit A</shortName>
        <ecNumber evidence="1">3.5.2.9</ecNumber>
    </recommendedName>
    <alternativeName>
        <fullName evidence="1">5-oxoprolinase (ATP-hydrolyzing) subunit A</fullName>
    </alternativeName>
</protein>
<keyword evidence="1" id="KW-0067">ATP-binding</keyword>
<keyword evidence="1" id="KW-0378">Hydrolase</keyword>
<accession>A0A9X2S8W0</accession>
<reference evidence="2" key="1">
    <citation type="submission" date="2022-08" db="EMBL/GenBank/DDBJ databases">
        <title>The genomic sequence of strain Paenibacillus sp. SCIV0701.</title>
        <authorList>
            <person name="Zhao H."/>
        </authorList>
    </citation>
    <scope>NUCLEOTIDE SEQUENCE</scope>
    <source>
        <strain evidence="2">SCIV0701</strain>
    </source>
</reference>
<comment type="similarity">
    <text evidence="1">Belongs to the LamB/PxpA family.</text>
</comment>
<dbReference type="Pfam" id="PF03746">
    <property type="entry name" value="LamB_YcsF"/>
    <property type="match status" value="1"/>
</dbReference>
<keyword evidence="3" id="KW-1185">Reference proteome</keyword>
<proteinExistence type="inferred from homology"/>
<keyword evidence="1" id="KW-0547">Nucleotide-binding</keyword>
<comment type="catalytic activity">
    <reaction evidence="1">
        <text>5-oxo-L-proline + ATP + 2 H2O = L-glutamate + ADP + phosphate + H(+)</text>
        <dbReference type="Rhea" id="RHEA:10348"/>
        <dbReference type="ChEBI" id="CHEBI:15377"/>
        <dbReference type="ChEBI" id="CHEBI:15378"/>
        <dbReference type="ChEBI" id="CHEBI:29985"/>
        <dbReference type="ChEBI" id="CHEBI:30616"/>
        <dbReference type="ChEBI" id="CHEBI:43474"/>
        <dbReference type="ChEBI" id="CHEBI:58402"/>
        <dbReference type="ChEBI" id="CHEBI:456216"/>
        <dbReference type="EC" id="3.5.2.9"/>
    </reaction>
</comment>